<name>M7BSX7_CHEMY</name>
<dbReference type="AlphaFoldDB" id="M7BSX7"/>
<keyword evidence="2" id="KW-1185">Reference proteome</keyword>
<reference evidence="2" key="1">
    <citation type="journal article" date="2013" name="Nat. Genet.">
        <title>The draft genomes of soft-shell turtle and green sea turtle yield insights into the development and evolution of the turtle-specific body plan.</title>
        <authorList>
            <person name="Wang Z."/>
            <person name="Pascual-Anaya J."/>
            <person name="Zadissa A."/>
            <person name="Li W."/>
            <person name="Niimura Y."/>
            <person name="Huang Z."/>
            <person name="Li C."/>
            <person name="White S."/>
            <person name="Xiong Z."/>
            <person name="Fang D."/>
            <person name="Wang B."/>
            <person name="Ming Y."/>
            <person name="Chen Y."/>
            <person name="Zheng Y."/>
            <person name="Kuraku S."/>
            <person name="Pignatelli M."/>
            <person name="Herrero J."/>
            <person name="Beal K."/>
            <person name="Nozawa M."/>
            <person name="Li Q."/>
            <person name="Wang J."/>
            <person name="Zhang H."/>
            <person name="Yu L."/>
            <person name="Shigenobu S."/>
            <person name="Wang J."/>
            <person name="Liu J."/>
            <person name="Flicek P."/>
            <person name="Searle S."/>
            <person name="Wang J."/>
            <person name="Kuratani S."/>
            <person name="Yin Y."/>
            <person name="Aken B."/>
            <person name="Zhang G."/>
            <person name="Irie N."/>
        </authorList>
    </citation>
    <scope>NUCLEOTIDE SEQUENCE [LARGE SCALE GENOMIC DNA]</scope>
</reference>
<sequence length="156" mass="16306">MGSGDCGNCGIATHSATFRKSTLATVSWAAGDRQLLAGRPAIKAVPHPRQCRSKGGNTIQPILISVLLLAVTLPSELGSWTVPATLQLHSSEGSAAASSGTEIAKSFCSPHSYNGITAIRKGGSTIIQTKILFVQKKRLSAYTQVLSIAAYSQHSN</sequence>
<dbReference type="EMBL" id="KB518472">
    <property type="protein sequence ID" value="EMP38840.1"/>
    <property type="molecule type" value="Genomic_DNA"/>
</dbReference>
<accession>M7BSX7</accession>
<protein>
    <submittedName>
        <fullName evidence="1">Uncharacterized protein</fullName>
    </submittedName>
</protein>
<dbReference type="Proteomes" id="UP000031443">
    <property type="component" value="Unassembled WGS sequence"/>
</dbReference>
<evidence type="ECO:0000313" key="1">
    <source>
        <dbReference type="EMBL" id="EMP38840.1"/>
    </source>
</evidence>
<proteinExistence type="predicted"/>
<gene>
    <name evidence="1" type="ORF">UY3_03964</name>
</gene>
<organism evidence="1 2">
    <name type="scientific">Chelonia mydas</name>
    <name type="common">Green sea-turtle</name>
    <name type="synonym">Chelonia agassizi</name>
    <dbReference type="NCBI Taxonomy" id="8469"/>
    <lineage>
        <taxon>Eukaryota</taxon>
        <taxon>Metazoa</taxon>
        <taxon>Chordata</taxon>
        <taxon>Craniata</taxon>
        <taxon>Vertebrata</taxon>
        <taxon>Euteleostomi</taxon>
        <taxon>Archelosauria</taxon>
        <taxon>Testudinata</taxon>
        <taxon>Testudines</taxon>
        <taxon>Cryptodira</taxon>
        <taxon>Durocryptodira</taxon>
        <taxon>Americhelydia</taxon>
        <taxon>Chelonioidea</taxon>
        <taxon>Cheloniidae</taxon>
        <taxon>Chelonia</taxon>
    </lineage>
</organism>
<evidence type="ECO:0000313" key="2">
    <source>
        <dbReference type="Proteomes" id="UP000031443"/>
    </source>
</evidence>